<proteinExistence type="predicted"/>
<name>A0A176VM15_MARPO</name>
<sequence length="187" mass="21676">MGPKKSDKVRKLLPMKVPYEELQPFSRELGELRLEFLFWNWNWNCVSASICKEIMDKNVTEGVKLRGDERMEDSGLHKSEEKGDCVGNYAHLATSTYDVCDGLAGALVNHLTLFLVIFYRGMGLLTKKEEKRFPKEQEIWTAESKEGTENDISQPSIPPQTTARGPVQVEVVRRRESQRDEWRRERE</sequence>
<dbReference type="EMBL" id="LVLJ01003584">
    <property type="protein sequence ID" value="OAE20806.1"/>
    <property type="molecule type" value="Genomic_DNA"/>
</dbReference>
<feature type="region of interest" description="Disordered" evidence="1">
    <location>
        <begin position="136"/>
        <end position="187"/>
    </location>
</feature>
<organism evidence="2 3">
    <name type="scientific">Marchantia polymorpha subsp. ruderalis</name>
    <dbReference type="NCBI Taxonomy" id="1480154"/>
    <lineage>
        <taxon>Eukaryota</taxon>
        <taxon>Viridiplantae</taxon>
        <taxon>Streptophyta</taxon>
        <taxon>Embryophyta</taxon>
        <taxon>Marchantiophyta</taxon>
        <taxon>Marchantiopsida</taxon>
        <taxon>Marchantiidae</taxon>
        <taxon>Marchantiales</taxon>
        <taxon>Marchantiaceae</taxon>
        <taxon>Marchantia</taxon>
    </lineage>
</organism>
<reference evidence="2" key="1">
    <citation type="submission" date="2016-03" db="EMBL/GenBank/DDBJ databases">
        <title>Mechanisms controlling the formation of the plant cell surface in tip-growing cells are functionally conserved among land plants.</title>
        <authorList>
            <person name="Honkanen S."/>
            <person name="Jones V.A."/>
            <person name="Morieri G."/>
            <person name="Champion C."/>
            <person name="Hetherington A.J."/>
            <person name="Kelly S."/>
            <person name="Saint-Marcoux D."/>
            <person name="Proust H."/>
            <person name="Prescott H."/>
            <person name="Dolan L."/>
        </authorList>
    </citation>
    <scope>NUCLEOTIDE SEQUENCE [LARGE SCALE GENOMIC DNA]</scope>
    <source>
        <tissue evidence="2">Whole gametophyte</tissue>
    </source>
</reference>
<evidence type="ECO:0000256" key="1">
    <source>
        <dbReference type="SAM" id="MobiDB-lite"/>
    </source>
</evidence>
<comment type="caution">
    <text evidence="2">The sequence shown here is derived from an EMBL/GenBank/DDBJ whole genome shotgun (WGS) entry which is preliminary data.</text>
</comment>
<dbReference type="Proteomes" id="UP000077202">
    <property type="component" value="Unassembled WGS sequence"/>
</dbReference>
<gene>
    <name evidence="2" type="ORF">AXG93_1748s1110</name>
</gene>
<evidence type="ECO:0000313" key="2">
    <source>
        <dbReference type="EMBL" id="OAE20806.1"/>
    </source>
</evidence>
<feature type="compositionally biased region" description="Basic and acidic residues" evidence="1">
    <location>
        <begin position="136"/>
        <end position="148"/>
    </location>
</feature>
<evidence type="ECO:0000313" key="3">
    <source>
        <dbReference type="Proteomes" id="UP000077202"/>
    </source>
</evidence>
<feature type="compositionally biased region" description="Polar residues" evidence="1">
    <location>
        <begin position="150"/>
        <end position="163"/>
    </location>
</feature>
<feature type="compositionally biased region" description="Basic and acidic residues" evidence="1">
    <location>
        <begin position="171"/>
        <end position="187"/>
    </location>
</feature>
<keyword evidence="3" id="KW-1185">Reference proteome</keyword>
<accession>A0A176VM15</accession>
<protein>
    <submittedName>
        <fullName evidence="2">Uncharacterized protein</fullName>
    </submittedName>
</protein>
<dbReference type="AlphaFoldDB" id="A0A176VM15"/>